<protein>
    <submittedName>
        <fullName evidence="1">Uncharacterized protein</fullName>
    </submittedName>
</protein>
<sequence>MGSDAGGLNIWQEGLEVPTWGCPREGNPNEHFGTVLGIAATHKVALRGALLASKESLTHGMAQRALRVDGVVGVAFTGFGVVDKSSGSG</sequence>
<dbReference type="EMBL" id="JAHXRS010000014">
    <property type="protein sequence ID" value="MBW6395157.1"/>
    <property type="molecule type" value="Genomic_DNA"/>
</dbReference>
<proteinExistence type="predicted"/>
<evidence type="ECO:0000313" key="1">
    <source>
        <dbReference type="EMBL" id="MBW6395157.1"/>
    </source>
</evidence>
<accession>A0ABS6ZYP3</accession>
<dbReference type="RefSeq" id="WP_135255905.1">
    <property type="nucleotide sequence ID" value="NZ_JAHXRS010000014.1"/>
</dbReference>
<keyword evidence="2" id="KW-1185">Reference proteome</keyword>
<dbReference type="Proteomes" id="UP000724268">
    <property type="component" value="Unassembled WGS sequence"/>
</dbReference>
<gene>
    <name evidence="1" type="ORF">KZX47_08360</name>
</gene>
<reference evidence="1 2" key="1">
    <citation type="submission" date="2021-07" db="EMBL/GenBank/DDBJ databases">
        <title>Thermus aquaticus gen. n. and sp. n., a nonsporulating extreme thermophile.</title>
        <authorList>
            <person name="Hu C.-J."/>
            <person name="Li W.-J."/>
            <person name="Xian W.-D."/>
        </authorList>
    </citation>
    <scope>NUCLEOTIDE SEQUENCE [LARGE SCALE GENOMIC DNA]</scope>
    <source>
        <strain evidence="1 2">SYSU G05001</strain>
    </source>
</reference>
<organism evidence="1 2">
    <name type="scientific">Thermus brevis</name>
    <dbReference type="NCBI Taxonomy" id="2862456"/>
    <lineage>
        <taxon>Bacteria</taxon>
        <taxon>Thermotogati</taxon>
        <taxon>Deinococcota</taxon>
        <taxon>Deinococci</taxon>
        <taxon>Thermales</taxon>
        <taxon>Thermaceae</taxon>
        <taxon>Thermus</taxon>
    </lineage>
</organism>
<comment type="caution">
    <text evidence="1">The sequence shown here is derived from an EMBL/GenBank/DDBJ whole genome shotgun (WGS) entry which is preliminary data.</text>
</comment>
<evidence type="ECO:0000313" key="2">
    <source>
        <dbReference type="Proteomes" id="UP000724268"/>
    </source>
</evidence>
<name>A0ABS6ZYP3_9DEIN</name>